<dbReference type="RefSeq" id="WP_179701861.1">
    <property type="nucleotide sequence ID" value="NZ_BAAAHA010000001.1"/>
</dbReference>
<protein>
    <submittedName>
        <fullName evidence="2">Thiol-disulfide isomerase/thioredoxin</fullName>
    </submittedName>
</protein>
<dbReference type="AlphaFoldDB" id="A0A853DT17"/>
<dbReference type="SUPFAM" id="SSF52833">
    <property type="entry name" value="Thioredoxin-like"/>
    <property type="match status" value="1"/>
</dbReference>
<sequence length="146" mass="15200">MNGIAALGVLLALVAVATAAGLVWRATTGRARSARREQTVRAEEVGATAFGERATLLQFSTEFCALCPATARVLDATARSEKGVAHVKVDLTTRPDLAHRFAVLQTPTTLVLDGAGSIRARIGGAARPADVRATLDRILGSDHVSA</sequence>
<accession>A0A853DT17</accession>
<evidence type="ECO:0000313" key="2">
    <source>
        <dbReference type="EMBL" id="NYK11357.1"/>
    </source>
</evidence>
<dbReference type="InterPro" id="IPR013766">
    <property type="entry name" value="Thioredoxin_domain"/>
</dbReference>
<keyword evidence="3" id="KW-1185">Reference proteome</keyword>
<feature type="domain" description="Thioredoxin" evidence="1">
    <location>
        <begin position="11"/>
        <end position="140"/>
    </location>
</feature>
<dbReference type="InterPro" id="IPR036249">
    <property type="entry name" value="Thioredoxin-like_sf"/>
</dbReference>
<evidence type="ECO:0000259" key="1">
    <source>
        <dbReference type="PROSITE" id="PS51352"/>
    </source>
</evidence>
<name>A0A853DT17_9MICO</name>
<keyword evidence="2" id="KW-0413">Isomerase</keyword>
<reference evidence="2 3" key="1">
    <citation type="submission" date="2020-07" db="EMBL/GenBank/DDBJ databases">
        <title>Sequencing the genomes of 1000 actinobacteria strains.</title>
        <authorList>
            <person name="Klenk H.-P."/>
        </authorList>
    </citation>
    <scope>NUCLEOTIDE SEQUENCE [LARGE SCALE GENOMIC DNA]</scope>
    <source>
        <strain evidence="2 3">DSM 15166</strain>
    </source>
</reference>
<dbReference type="GO" id="GO:0016853">
    <property type="term" value="F:isomerase activity"/>
    <property type="evidence" value="ECO:0007669"/>
    <property type="project" value="UniProtKB-KW"/>
</dbReference>
<proteinExistence type="predicted"/>
<dbReference type="Pfam" id="PF00085">
    <property type="entry name" value="Thioredoxin"/>
    <property type="match status" value="1"/>
</dbReference>
<comment type="caution">
    <text evidence="2">The sequence shown here is derived from an EMBL/GenBank/DDBJ whole genome shotgun (WGS) entry which is preliminary data.</text>
</comment>
<dbReference type="PROSITE" id="PS51352">
    <property type="entry name" value="THIOREDOXIN_2"/>
    <property type="match status" value="1"/>
</dbReference>
<dbReference type="EMBL" id="JACCHJ010000001">
    <property type="protein sequence ID" value="NYK11357.1"/>
    <property type="molecule type" value="Genomic_DNA"/>
</dbReference>
<evidence type="ECO:0000313" key="3">
    <source>
        <dbReference type="Proteomes" id="UP000521075"/>
    </source>
</evidence>
<organism evidence="2 3">
    <name type="scientific">Leifsonia naganoensis</name>
    <dbReference type="NCBI Taxonomy" id="150025"/>
    <lineage>
        <taxon>Bacteria</taxon>
        <taxon>Bacillati</taxon>
        <taxon>Actinomycetota</taxon>
        <taxon>Actinomycetes</taxon>
        <taxon>Micrococcales</taxon>
        <taxon>Microbacteriaceae</taxon>
        <taxon>Leifsonia</taxon>
    </lineage>
</organism>
<dbReference type="CDD" id="cd02947">
    <property type="entry name" value="TRX_family"/>
    <property type="match status" value="1"/>
</dbReference>
<gene>
    <name evidence="2" type="ORF">HNR14_003238</name>
</gene>
<dbReference type="Gene3D" id="3.40.30.10">
    <property type="entry name" value="Glutaredoxin"/>
    <property type="match status" value="1"/>
</dbReference>
<dbReference type="Proteomes" id="UP000521075">
    <property type="component" value="Unassembled WGS sequence"/>
</dbReference>